<dbReference type="Proteomes" id="UP001215598">
    <property type="component" value="Unassembled WGS sequence"/>
</dbReference>
<evidence type="ECO:0000313" key="1">
    <source>
        <dbReference type="EMBL" id="KAJ7717201.1"/>
    </source>
</evidence>
<reference evidence="1" key="1">
    <citation type="submission" date="2023-03" db="EMBL/GenBank/DDBJ databases">
        <title>Massive genome expansion in bonnet fungi (Mycena s.s.) driven by repeated elements and novel gene families across ecological guilds.</title>
        <authorList>
            <consortium name="Lawrence Berkeley National Laboratory"/>
            <person name="Harder C.B."/>
            <person name="Miyauchi S."/>
            <person name="Viragh M."/>
            <person name="Kuo A."/>
            <person name="Thoen E."/>
            <person name="Andreopoulos B."/>
            <person name="Lu D."/>
            <person name="Skrede I."/>
            <person name="Drula E."/>
            <person name="Henrissat B."/>
            <person name="Morin E."/>
            <person name="Kohler A."/>
            <person name="Barry K."/>
            <person name="LaButti K."/>
            <person name="Morin E."/>
            <person name="Salamov A."/>
            <person name="Lipzen A."/>
            <person name="Mereny Z."/>
            <person name="Hegedus B."/>
            <person name="Baldrian P."/>
            <person name="Stursova M."/>
            <person name="Weitz H."/>
            <person name="Taylor A."/>
            <person name="Grigoriev I.V."/>
            <person name="Nagy L.G."/>
            <person name="Martin F."/>
            <person name="Kauserud H."/>
        </authorList>
    </citation>
    <scope>NUCLEOTIDE SEQUENCE</scope>
    <source>
        <strain evidence="1">CBHHK182m</strain>
    </source>
</reference>
<evidence type="ECO:0000313" key="2">
    <source>
        <dbReference type="Proteomes" id="UP001215598"/>
    </source>
</evidence>
<sequence>MARLSHSSKISYGSHRPFTAARSKQNIVNVNINRTATQIARDQHIYTDQIASLGFAQWEELLGNDVHMPDASWADDGWVDDDNDDAAALQTFPPGEEGMLLSHAGQDATFQQVLAGVRPGRGDLRVRSDRVQKVVDSWKRQMPALVDAYFALKTNGAMNSDSAPSPWRIEVLGFGSTIQL</sequence>
<dbReference type="AlphaFoldDB" id="A0AAD7HC72"/>
<gene>
    <name evidence="1" type="ORF">B0H16DRAFT_1740706</name>
</gene>
<name>A0AAD7HC72_9AGAR</name>
<keyword evidence="2" id="KW-1185">Reference proteome</keyword>
<protein>
    <submittedName>
        <fullName evidence="1">Uncharacterized protein</fullName>
    </submittedName>
</protein>
<organism evidence="1 2">
    <name type="scientific">Mycena metata</name>
    <dbReference type="NCBI Taxonomy" id="1033252"/>
    <lineage>
        <taxon>Eukaryota</taxon>
        <taxon>Fungi</taxon>
        <taxon>Dikarya</taxon>
        <taxon>Basidiomycota</taxon>
        <taxon>Agaricomycotina</taxon>
        <taxon>Agaricomycetes</taxon>
        <taxon>Agaricomycetidae</taxon>
        <taxon>Agaricales</taxon>
        <taxon>Marasmiineae</taxon>
        <taxon>Mycenaceae</taxon>
        <taxon>Mycena</taxon>
    </lineage>
</organism>
<dbReference type="EMBL" id="JARKIB010000280">
    <property type="protein sequence ID" value="KAJ7717201.1"/>
    <property type="molecule type" value="Genomic_DNA"/>
</dbReference>
<accession>A0AAD7HC72</accession>
<proteinExistence type="predicted"/>
<comment type="caution">
    <text evidence="1">The sequence shown here is derived from an EMBL/GenBank/DDBJ whole genome shotgun (WGS) entry which is preliminary data.</text>
</comment>